<feature type="domain" description="Nudix hydrolase" evidence="2">
    <location>
        <begin position="4"/>
        <end position="132"/>
    </location>
</feature>
<keyword evidence="1 3" id="KW-0378">Hydrolase</keyword>
<dbReference type="Gene3D" id="3.90.79.10">
    <property type="entry name" value="Nucleoside Triphosphate Pyrophosphohydrolase"/>
    <property type="match status" value="1"/>
</dbReference>
<evidence type="ECO:0000259" key="2">
    <source>
        <dbReference type="PROSITE" id="PS51462"/>
    </source>
</evidence>
<dbReference type="InterPro" id="IPR015797">
    <property type="entry name" value="NUDIX_hydrolase-like_dom_sf"/>
</dbReference>
<dbReference type="CDD" id="cd18873">
    <property type="entry name" value="NUDIX_NadM_like"/>
    <property type="match status" value="1"/>
</dbReference>
<dbReference type="SUPFAM" id="SSF55811">
    <property type="entry name" value="Nudix"/>
    <property type="match status" value="1"/>
</dbReference>
<dbReference type="InterPro" id="IPR000086">
    <property type="entry name" value="NUDIX_hydrolase_dom"/>
</dbReference>
<dbReference type="GO" id="GO:0047631">
    <property type="term" value="F:ADP-ribose diphosphatase activity"/>
    <property type="evidence" value="ECO:0007669"/>
    <property type="project" value="UniProtKB-EC"/>
</dbReference>
<dbReference type="PANTHER" id="PTHR43736:SF1">
    <property type="entry name" value="DIHYDRONEOPTERIN TRIPHOSPHATE DIPHOSPHATASE"/>
    <property type="match status" value="1"/>
</dbReference>
<dbReference type="PRINTS" id="PR00502">
    <property type="entry name" value="NUDIXFAMILY"/>
</dbReference>
<dbReference type="PROSITE" id="PS00893">
    <property type="entry name" value="NUDIX_BOX"/>
    <property type="match status" value="1"/>
</dbReference>
<evidence type="ECO:0000256" key="1">
    <source>
        <dbReference type="ARBA" id="ARBA00022801"/>
    </source>
</evidence>
<reference evidence="3" key="1">
    <citation type="submission" date="2018-06" db="EMBL/GenBank/DDBJ databases">
        <authorList>
            <person name="Zhirakovskaya E."/>
        </authorList>
    </citation>
    <scope>NUCLEOTIDE SEQUENCE</scope>
</reference>
<dbReference type="PANTHER" id="PTHR43736">
    <property type="entry name" value="ADP-RIBOSE PYROPHOSPHATASE"/>
    <property type="match status" value="1"/>
</dbReference>
<dbReference type="EMBL" id="UOGI01000099">
    <property type="protein sequence ID" value="VAX31177.1"/>
    <property type="molecule type" value="Genomic_DNA"/>
</dbReference>
<accession>A0A3B1DR58</accession>
<organism evidence="3">
    <name type="scientific">hydrothermal vent metagenome</name>
    <dbReference type="NCBI Taxonomy" id="652676"/>
    <lineage>
        <taxon>unclassified sequences</taxon>
        <taxon>metagenomes</taxon>
        <taxon>ecological metagenomes</taxon>
    </lineage>
</organism>
<dbReference type="InterPro" id="IPR020476">
    <property type="entry name" value="Nudix_hydrolase"/>
</dbReference>
<proteinExistence type="predicted"/>
<dbReference type="Pfam" id="PF00293">
    <property type="entry name" value="NUDIX"/>
    <property type="match status" value="1"/>
</dbReference>
<name>A0A3B1DR58_9ZZZZ</name>
<gene>
    <name evidence="3" type="ORF">MNBD_NITROSPIRAE03-1803</name>
</gene>
<evidence type="ECO:0000313" key="3">
    <source>
        <dbReference type="EMBL" id="VAX31177.1"/>
    </source>
</evidence>
<sequence length="132" mass="15024">MHEYRNPLPTVDLIIEYNSGIILIKRKNPPYGWALPGGFVDYGESLEAAAVREAREETGLDVHLVRQFHAYSEPERDSRFHTITVVYIARAKGIPRAGDDAADVGVFAGDNLPEDIAFDHRDILMDYFEKRY</sequence>
<dbReference type="EC" id="3.6.1.13" evidence="3"/>
<dbReference type="PROSITE" id="PS51462">
    <property type="entry name" value="NUDIX"/>
    <property type="match status" value="1"/>
</dbReference>
<dbReference type="InterPro" id="IPR020084">
    <property type="entry name" value="NUDIX_hydrolase_CS"/>
</dbReference>
<protein>
    <submittedName>
        <fullName evidence="3">ADP-ribose pyrophosphatase</fullName>
        <ecNumber evidence="3">3.6.1.13</ecNumber>
    </submittedName>
</protein>
<dbReference type="AlphaFoldDB" id="A0A3B1DR58"/>